<evidence type="ECO:0000313" key="2">
    <source>
        <dbReference type="Proteomes" id="UP001286313"/>
    </source>
</evidence>
<name>A0AAE1G8V0_PETCI</name>
<comment type="caution">
    <text evidence="1">The sequence shown here is derived from an EMBL/GenBank/DDBJ whole genome shotgun (WGS) entry which is preliminary data.</text>
</comment>
<evidence type="ECO:0000313" key="1">
    <source>
        <dbReference type="EMBL" id="KAK3888659.1"/>
    </source>
</evidence>
<dbReference type="Proteomes" id="UP001286313">
    <property type="component" value="Unassembled WGS sequence"/>
</dbReference>
<organism evidence="1 2">
    <name type="scientific">Petrolisthes cinctipes</name>
    <name type="common">Flat porcelain crab</name>
    <dbReference type="NCBI Taxonomy" id="88211"/>
    <lineage>
        <taxon>Eukaryota</taxon>
        <taxon>Metazoa</taxon>
        <taxon>Ecdysozoa</taxon>
        <taxon>Arthropoda</taxon>
        <taxon>Crustacea</taxon>
        <taxon>Multicrustacea</taxon>
        <taxon>Malacostraca</taxon>
        <taxon>Eumalacostraca</taxon>
        <taxon>Eucarida</taxon>
        <taxon>Decapoda</taxon>
        <taxon>Pleocyemata</taxon>
        <taxon>Anomura</taxon>
        <taxon>Galatheoidea</taxon>
        <taxon>Porcellanidae</taxon>
        <taxon>Petrolisthes</taxon>
    </lineage>
</organism>
<dbReference type="EMBL" id="JAWQEG010000541">
    <property type="protein sequence ID" value="KAK3888659.1"/>
    <property type="molecule type" value="Genomic_DNA"/>
</dbReference>
<keyword evidence="2" id="KW-1185">Reference proteome</keyword>
<proteinExistence type="predicted"/>
<accession>A0AAE1G8V0</accession>
<protein>
    <submittedName>
        <fullName evidence="1">Uncharacterized protein</fullName>
    </submittedName>
</protein>
<sequence>MGSDGRPSLMPQRNLLSDHFALETTIPIGSTAPANRRRLDVPTARLGQLTAYVEAWYSATRDTYTDADSLYGSLTDIIEDFVEGTRGPTQSNKPCQRTYARDPRIVNCQQTLATYQRQWQKNPGDHEAREAMVVVARHLTELRQEEELANQRQRRRDLVHQNVILEDDTCVAITHDELLYAVKRGKSTAPGKDGLTYNVLNAIIAIKGNNPIVDLFNMSYNSAPSYRTHTKRGYEDNIGLSLDSKD</sequence>
<dbReference type="AlphaFoldDB" id="A0AAE1G8V0"/>
<gene>
    <name evidence="1" type="ORF">Pcinc_007272</name>
</gene>
<reference evidence="1" key="1">
    <citation type="submission" date="2023-10" db="EMBL/GenBank/DDBJ databases">
        <title>Genome assemblies of two species of porcelain crab, Petrolisthes cinctipes and Petrolisthes manimaculis (Anomura: Porcellanidae).</title>
        <authorList>
            <person name="Angst P."/>
        </authorList>
    </citation>
    <scope>NUCLEOTIDE SEQUENCE</scope>
    <source>
        <strain evidence="1">PB745_01</strain>
        <tissue evidence="1">Gill</tissue>
    </source>
</reference>